<dbReference type="EMBL" id="JABAFR010000014">
    <property type="protein sequence ID" value="NME44631.1"/>
    <property type="molecule type" value="Genomic_DNA"/>
</dbReference>
<evidence type="ECO:0000313" key="3">
    <source>
        <dbReference type="Proteomes" id="UP000540014"/>
    </source>
</evidence>
<comment type="caution">
    <text evidence="2">The sequence shown here is derived from an EMBL/GenBank/DDBJ whole genome shotgun (WGS) entry which is preliminary data.</text>
</comment>
<proteinExistence type="predicted"/>
<dbReference type="Gene3D" id="3.60.21.10">
    <property type="match status" value="1"/>
</dbReference>
<dbReference type="InterPro" id="IPR051693">
    <property type="entry name" value="UPF0046_metallophosphoest"/>
</dbReference>
<dbReference type="InterPro" id="IPR004843">
    <property type="entry name" value="Calcineurin-like_PHP"/>
</dbReference>
<dbReference type="InterPro" id="IPR029052">
    <property type="entry name" value="Metallo-depent_PP-like"/>
</dbReference>
<dbReference type="GO" id="GO:0016787">
    <property type="term" value="F:hydrolase activity"/>
    <property type="evidence" value="ECO:0007669"/>
    <property type="project" value="InterPro"/>
</dbReference>
<reference evidence="2 3" key="1">
    <citation type="submission" date="2020-04" db="EMBL/GenBank/DDBJ databases">
        <authorList>
            <person name="Hitch T.C.A."/>
            <person name="Wylensek D."/>
            <person name="Clavel T."/>
        </authorList>
    </citation>
    <scope>NUCLEOTIDE SEQUENCE [LARGE SCALE GENOMIC DNA]</scope>
    <source>
        <strain evidence="2 3">BSM-383-APC-22F</strain>
    </source>
</reference>
<protein>
    <recommendedName>
        <fullName evidence="1">Calcineurin-like phosphoesterase domain-containing protein</fullName>
    </recommendedName>
</protein>
<dbReference type="AlphaFoldDB" id="A0A7X9NIX9"/>
<organism evidence="2 3">
    <name type="scientific">Faecalicoccus pleomorphus</name>
    <dbReference type="NCBI Taxonomy" id="1323"/>
    <lineage>
        <taxon>Bacteria</taxon>
        <taxon>Bacillati</taxon>
        <taxon>Bacillota</taxon>
        <taxon>Erysipelotrichia</taxon>
        <taxon>Erysipelotrichales</taxon>
        <taxon>Erysipelotrichaceae</taxon>
        <taxon>Faecalicoccus</taxon>
    </lineage>
</organism>
<accession>A0A7X9NIX9</accession>
<dbReference type="RefSeq" id="WP_168965528.1">
    <property type="nucleotide sequence ID" value="NZ_JABAFR010000014.1"/>
</dbReference>
<name>A0A7X9NIX9_9FIRM</name>
<dbReference type="Proteomes" id="UP000540014">
    <property type="component" value="Unassembled WGS sequence"/>
</dbReference>
<gene>
    <name evidence="2" type="ORF">HF861_06990</name>
</gene>
<evidence type="ECO:0000259" key="1">
    <source>
        <dbReference type="Pfam" id="PF00149"/>
    </source>
</evidence>
<dbReference type="Pfam" id="PF00149">
    <property type="entry name" value="Metallophos"/>
    <property type="match status" value="1"/>
</dbReference>
<dbReference type="PANTHER" id="PTHR12905">
    <property type="entry name" value="METALLOPHOSPHOESTERASE"/>
    <property type="match status" value="1"/>
</dbReference>
<dbReference type="PANTHER" id="PTHR12905:SF0">
    <property type="entry name" value="CALCINEURIN-LIKE PHOSPHOESTERASE DOMAIN-CONTAINING PROTEIN"/>
    <property type="match status" value="1"/>
</dbReference>
<feature type="domain" description="Calcineurin-like phosphoesterase" evidence="1">
    <location>
        <begin position="1"/>
        <end position="216"/>
    </location>
</feature>
<dbReference type="SUPFAM" id="SSF56300">
    <property type="entry name" value="Metallo-dependent phosphatases"/>
    <property type="match status" value="1"/>
</dbReference>
<sequence>MSIFITGDIHGDLLRFHKNNFPVGQKLTKEDIVVVCGDFGLIFGIDETENEWKKLKWLNEQPWTTIFVDGNHENFTRLHQYKVEEKWGGKVHRLRDSIYHLIRGEVYQIQGKTIFGFGGAFSIDRASRIKGYSWWEEELPTDVECVNAIENLKKVKNKVDIVITHDAPRSIAKTLGFGDSFMENGYPSNAVNILDFLNLLKNKIQYQQWYCGHYHIDEDFSDAFHFLYHRILDSETHQNVAQWNM</sequence>
<evidence type="ECO:0000313" key="2">
    <source>
        <dbReference type="EMBL" id="NME44631.1"/>
    </source>
</evidence>